<evidence type="ECO:0000256" key="4">
    <source>
        <dbReference type="ARBA" id="ARBA00022692"/>
    </source>
</evidence>
<feature type="transmembrane region" description="Helical" evidence="7">
    <location>
        <begin position="15"/>
        <end position="38"/>
    </location>
</feature>
<evidence type="ECO:0000256" key="2">
    <source>
        <dbReference type="ARBA" id="ARBA00022448"/>
    </source>
</evidence>
<dbReference type="OrthoDB" id="622032at2"/>
<dbReference type="AlphaFoldDB" id="A0A1I7HAW5"/>
<dbReference type="InterPro" id="IPR011701">
    <property type="entry name" value="MFS"/>
</dbReference>
<feature type="transmembrane region" description="Helical" evidence="7">
    <location>
        <begin position="53"/>
        <end position="70"/>
    </location>
</feature>
<comment type="subcellular location">
    <subcellularLocation>
        <location evidence="1">Cell membrane</location>
        <topology evidence="1">Multi-pass membrane protein</topology>
    </subcellularLocation>
</comment>
<feature type="transmembrane region" description="Helical" evidence="7">
    <location>
        <begin position="411"/>
        <end position="430"/>
    </location>
</feature>
<sequence>MTTYQYSFKKWVPRWLMLLAIFMTLIPVGALLGIYLGGMNSAMSYYNGDSNDIRFSVVLYYLAIASAFPFEKAIANKFTTKPYFAASCILYVLLNLILYNTQNLILLFVFRFLGGVLSLAFIGTLFALIFQQFHSQRSRILGYALLYGSLLGSIPLSYIIDAFIFSYYNFNVLFMLKIFICLPGFTLLFICLKNNVDLRVEKSHLKEKVDWRSFVLYASALITAAYTLCYGQYYNWFYSTHIIYATIFFVVTLLLFFFRQLKLKKPYIDLSIYKHRNFRIGMLMLIAFYFSKGDTSVSYGFFATGVHLDVYHKAYVMIVNGLGVFAGAALTARFLLVGTRIRLIWLTGFASLLFFHIYMIFIFGNQAETSDLWLPLFFQGFGNGTLMLSIVMFYATGVPAEIGFSASVTGVSYRFFSFTASMALIAFMSLKQGSTHYNDFAQEVVTTNPESTQHIKAYSQAFLNKGASQLQAKAGAKKLLGAEVRQQTNLLYARDYYIYMSTFIILVMLSIALIPHFQYHLRKIGDKLVPL</sequence>
<dbReference type="Proteomes" id="UP000199138">
    <property type="component" value="Unassembled WGS sequence"/>
</dbReference>
<protein>
    <submittedName>
        <fullName evidence="8">Major Facilitator Superfamily protein</fullName>
    </submittedName>
</protein>
<dbReference type="RefSeq" id="WP_093025372.1">
    <property type="nucleotide sequence ID" value="NZ_FPBK01000008.1"/>
</dbReference>
<proteinExistence type="predicted"/>
<dbReference type="STRING" id="1224947.SAMN05216480_10860"/>
<feature type="transmembrane region" description="Helical" evidence="7">
    <location>
        <begin position="241"/>
        <end position="259"/>
    </location>
</feature>
<feature type="transmembrane region" description="Helical" evidence="7">
    <location>
        <begin position="376"/>
        <end position="399"/>
    </location>
</feature>
<dbReference type="InterPro" id="IPR036259">
    <property type="entry name" value="MFS_trans_sf"/>
</dbReference>
<dbReference type="PANTHER" id="PTHR42718">
    <property type="entry name" value="MAJOR FACILITATOR SUPERFAMILY MULTIDRUG TRANSPORTER MFSC"/>
    <property type="match status" value="1"/>
</dbReference>
<dbReference type="Pfam" id="PF07690">
    <property type="entry name" value="MFS_1"/>
    <property type="match status" value="1"/>
</dbReference>
<reference evidence="8 9" key="1">
    <citation type="submission" date="2016-10" db="EMBL/GenBank/DDBJ databases">
        <authorList>
            <person name="de Groot N.N."/>
        </authorList>
    </citation>
    <scope>NUCLEOTIDE SEQUENCE [LARGE SCALE GENOMIC DNA]</scope>
    <source>
        <strain evidence="8 9">CGMCC 1.12333</strain>
    </source>
</reference>
<evidence type="ECO:0000256" key="1">
    <source>
        <dbReference type="ARBA" id="ARBA00004651"/>
    </source>
</evidence>
<gene>
    <name evidence="8" type="ORF">SAMN05216480_10860</name>
</gene>
<keyword evidence="3" id="KW-1003">Cell membrane</keyword>
<dbReference type="GO" id="GO:0005886">
    <property type="term" value="C:plasma membrane"/>
    <property type="evidence" value="ECO:0007669"/>
    <property type="project" value="UniProtKB-SubCell"/>
</dbReference>
<evidence type="ECO:0000256" key="5">
    <source>
        <dbReference type="ARBA" id="ARBA00022989"/>
    </source>
</evidence>
<feature type="transmembrane region" description="Helical" evidence="7">
    <location>
        <begin position="172"/>
        <end position="192"/>
    </location>
</feature>
<evidence type="ECO:0000256" key="7">
    <source>
        <dbReference type="SAM" id="Phobius"/>
    </source>
</evidence>
<feature type="transmembrane region" description="Helical" evidence="7">
    <location>
        <begin position="280"/>
        <end position="302"/>
    </location>
</feature>
<keyword evidence="9" id="KW-1185">Reference proteome</keyword>
<dbReference type="PANTHER" id="PTHR42718:SF46">
    <property type="entry name" value="BLR6921 PROTEIN"/>
    <property type="match status" value="1"/>
</dbReference>
<dbReference type="SUPFAM" id="SSF103473">
    <property type="entry name" value="MFS general substrate transporter"/>
    <property type="match status" value="1"/>
</dbReference>
<dbReference type="EMBL" id="FPBK01000008">
    <property type="protein sequence ID" value="SFU57871.1"/>
    <property type="molecule type" value="Genomic_DNA"/>
</dbReference>
<evidence type="ECO:0000256" key="3">
    <source>
        <dbReference type="ARBA" id="ARBA00022475"/>
    </source>
</evidence>
<feature type="transmembrane region" description="Helical" evidence="7">
    <location>
        <begin position="140"/>
        <end position="160"/>
    </location>
</feature>
<accession>A0A1I7HAW5</accession>
<feature type="transmembrane region" description="Helical" evidence="7">
    <location>
        <begin position="343"/>
        <end position="364"/>
    </location>
</feature>
<keyword evidence="4 7" id="KW-0812">Transmembrane</keyword>
<name>A0A1I7HAW5_9FLAO</name>
<evidence type="ECO:0000313" key="8">
    <source>
        <dbReference type="EMBL" id="SFU57871.1"/>
    </source>
</evidence>
<keyword evidence="6 7" id="KW-0472">Membrane</keyword>
<feature type="transmembrane region" description="Helical" evidence="7">
    <location>
        <begin position="105"/>
        <end position="128"/>
    </location>
</feature>
<dbReference type="GO" id="GO:0022857">
    <property type="term" value="F:transmembrane transporter activity"/>
    <property type="evidence" value="ECO:0007669"/>
    <property type="project" value="InterPro"/>
</dbReference>
<dbReference type="Gene3D" id="1.20.1250.20">
    <property type="entry name" value="MFS general substrate transporter like domains"/>
    <property type="match status" value="1"/>
</dbReference>
<evidence type="ECO:0000256" key="6">
    <source>
        <dbReference type="ARBA" id="ARBA00023136"/>
    </source>
</evidence>
<feature type="transmembrane region" description="Helical" evidence="7">
    <location>
        <begin position="82"/>
        <end position="99"/>
    </location>
</feature>
<feature type="transmembrane region" description="Helical" evidence="7">
    <location>
        <begin position="496"/>
        <end position="514"/>
    </location>
</feature>
<evidence type="ECO:0000313" key="9">
    <source>
        <dbReference type="Proteomes" id="UP000199138"/>
    </source>
</evidence>
<feature type="transmembrane region" description="Helical" evidence="7">
    <location>
        <begin position="314"/>
        <end position="336"/>
    </location>
</feature>
<keyword evidence="2" id="KW-0813">Transport</keyword>
<feature type="transmembrane region" description="Helical" evidence="7">
    <location>
        <begin position="213"/>
        <end position="235"/>
    </location>
</feature>
<keyword evidence="5 7" id="KW-1133">Transmembrane helix</keyword>
<organism evidence="8 9">
    <name type="scientific">Pustulibacterium marinum</name>
    <dbReference type="NCBI Taxonomy" id="1224947"/>
    <lineage>
        <taxon>Bacteria</taxon>
        <taxon>Pseudomonadati</taxon>
        <taxon>Bacteroidota</taxon>
        <taxon>Flavobacteriia</taxon>
        <taxon>Flavobacteriales</taxon>
        <taxon>Flavobacteriaceae</taxon>
        <taxon>Pustulibacterium</taxon>
    </lineage>
</organism>